<keyword evidence="7 9" id="KW-0472">Membrane</keyword>
<evidence type="ECO:0000256" key="4">
    <source>
        <dbReference type="ARBA" id="ARBA00022519"/>
    </source>
</evidence>
<feature type="transmembrane region" description="Helical" evidence="9">
    <location>
        <begin position="80"/>
        <end position="100"/>
    </location>
</feature>
<keyword evidence="3" id="KW-1003">Cell membrane</keyword>
<evidence type="ECO:0000256" key="7">
    <source>
        <dbReference type="ARBA" id="ARBA00023136"/>
    </source>
</evidence>
<evidence type="ECO:0000313" key="11">
    <source>
        <dbReference type="Proteomes" id="UP000242642"/>
    </source>
</evidence>
<reference evidence="11" key="1">
    <citation type="submission" date="2016-10" db="EMBL/GenBank/DDBJ databases">
        <authorList>
            <person name="Varghese N."/>
            <person name="Submissions S."/>
        </authorList>
    </citation>
    <scope>NUCLEOTIDE SEQUENCE [LARGE SCALE GENOMIC DNA]</scope>
    <source>
        <strain evidence="11">DSM 18579</strain>
    </source>
</reference>
<dbReference type="AlphaFoldDB" id="A0A1I0E9D0"/>
<dbReference type="RefSeq" id="WP_093321204.1">
    <property type="nucleotide sequence ID" value="NZ_FOHV01000024.1"/>
</dbReference>
<keyword evidence="5 9" id="KW-0812">Transmembrane</keyword>
<dbReference type="PANTHER" id="PTHR30574">
    <property type="entry name" value="INNER MEMBRANE PROTEIN YEDE"/>
    <property type="match status" value="1"/>
</dbReference>
<dbReference type="Proteomes" id="UP000242642">
    <property type="component" value="Unassembled WGS sequence"/>
</dbReference>
<accession>A0A1I0E9D0</accession>
<keyword evidence="11" id="KW-1185">Reference proteome</keyword>
<sequence>MWIDIEAFTPIESLIGGVLIGLAAMILILFCGRVMGISGIIGGIFQKNSGVLWRVFFLVGLFSAPWLYQTLSQTIPVVEITASWWVIILAGLLVGFGTRLGSGCTSGHGVCGLSRFSLRSLASTLIFMIVAILTVFLVGFFK</sequence>
<feature type="transmembrane region" description="Helical" evidence="9">
    <location>
        <begin position="121"/>
        <end position="141"/>
    </location>
</feature>
<protein>
    <recommendedName>
        <fullName evidence="12">Sulphur transport domain-containing protein</fullName>
    </recommendedName>
</protein>
<gene>
    <name evidence="10" type="ORF">SAMN02583745_02300</name>
</gene>
<keyword evidence="6 9" id="KW-1133">Transmembrane helix</keyword>
<name>A0A1I0E9D0_9GAMM</name>
<evidence type="ECO:0000313" key="10">
    <source>
        <dbReference type="EMBL" id="SET41782.1"/>
    </source>
</evidence>
<dbReference type="InterPro" id="IPR007272">
    <property type="entry name" value="Sulf_transp_TsuA/YedE"/>
</dbReference>
<evidence type="ECO:0000256" key="5">
    <source>
        <dbReference type="ARBA" id="ARBA00022692"/>
    </source>
</evidence>
<evidence type="ECO:0000256" key="2">
    <source>
        <dbReference type="ARBA" id="ARBA00022448"/>
    </source>
</evidence>
<dbReference type="STRING" id="1123402.SAMN02583745_02300"/>
<feature type="transmembrane region" description="Helical" evidence="9">
    <location>
        <begin position="14"/>
        <end position="31"/>
    </location>
</feature>
<proteinExistence type="inferred from homology"/>
<dbReference type="PANTHER" id="PTHR30574:SF1">
    <property type="entry name" value="SULPHUR TRANSPORT DOMAIN-CONTAINING PROTEIN"/>
    <property type="match status" value="1"/>
</dbReference>
<comment type="similarity">
    <text evidence="8">Belongs to the TsuA/YedE (TC 9.B.102) family.</text>
</comment>
<evidence type="ECO:0000256" key="1">
    <source>
        <dbReference type="ARBA" id="ARBA00004429"/>
    </source>
</evidence>
<evidence type="ECO:0000256" key="3">
    <source>
        <dbReference type="ARBA" id="ARBA00022475"/>
    </source>
</evidence>
<dbReference type="GO" id="GO:0005886">
    <property type="term" value="C:plasma membrane"/>
    <property type="evidence" value="ECO:0007669"/>
    <property type="project" value="UniProtKB-SubCell"/>
</dbReference>
<evidence type="ECO:0000256" key="8">
    <source>
        <dbReference type="ARBA" id="ARBA00035655"/>
    </source>
</evidence>
<evidence type="ECO:0000256" key="6">
    <source>
        <dbReference type="ARBA" id="ARBA00022989"/>
    </source>
</evidence>
<comment type="subcellular location">
    <subcellularLocation>
        <location evidence="1">Cell inner membrane</location>
        <topology evidence="1">Multi-pass membrane protein</topology>
    </subcellularLocation>
</comment>
<feature type="transmembrane region" description="Helical" evidence="9">
    <location>
        <begin position="51"/>
        <end position="68"/>
    </location>
</feature>
<dbReference type="OrthoDB" id="9814020at2"/>
<keyword evidence="2" id="KW-0813">Transport</keyword>
<evidence type="ECO:0000256" key="9">
    <source>
        <dbReference type="SAM" id="Phobius"/>
    </source>
</evidence>
<dbReference type="EMBL" id="FOHV01000024">
    <property type="protein sequence ID" value="SET41782.1"/>
    <property type="molecule type" value="Genomic_DNA"/>
</dbReference>
<organism evidence="10 11">
    <name type="scientific">Thorsellia anophelis DSM 18579</name>
    <dbReference type="NCBI Taxonomy" id="1123402"/>
    <lineage>
        <taxon>Bacteria</taxon>
        <taxon>Pseudomonadati</taxon>
        <taxon>Pseudomonadota</taxon>
        <taxon>Gammaproteobacteria</taxon>
        <taxon>Enterobacterales</taxon>
        <taxon>Thorselliaceae</taxon>
        <taxon>Thorsellia</taxon>
    </lineage>
</organism>
<evidence type="ECO:0008006" key="12">
    <source>
        <dbReference type="Google" id="ProtNLM"/>
    </source>
</evidence>
<keyword evidence="4" id="KW-0997">Cell inner membrane</keyword>